<dbReference type="Proteomes" id="UP000218811">
    <property type="component" value="Unassembled WGS sequence"/>
</dbReference>
<reference evidence="1 2" key="1">
    <citation type="journal article" date="2012" name="Science">
        <title>The Paleozoic origin of enzymatic lignin decomposition reconstructed from 31 fungal genomes.</title>
        <authorList>
            <person name="Floudas D."/>
            <person name="Binder M."/>
            <person name="Riley R."/>
            <person name="Barry K."/>
            <person name="Blanchette R.A."/>
            <person name="Henrissat B."/>
            <person name="Martinez A.T."/>
            <person name="Otillar R."/>
            <person name="Spatafora J.W."/>
            <person name="Yadav J.S."/>
            <person name="Aerts A."/>
            <person name="Benoit I."/>
            <person name="Boyd A."/>
            <person name="Carlson A."/>
            <person name="Copeland A."/>
            <person name="Coutinho P.M."/>
            <person name="de Vries R.P."/>
            <person name="Ferreira P."/>
            <person name="Findley K."/>
            <person name="Foster B."/>
            <person name="Gaskell J."/>
            <person name="Glotzer D."/>
            <person name="Gorecki P."/>
            <person name="Heitman J."/>
            <person name="Hesse C."/>
            <person name="Hori C."/>
            <person name="Igarashi K."/>
            <person name="Jurgens J.A."/>
            <person name="Kallen N."/>
            <person name="Kersten P."/>
            <person name="Kohler A."/>
            <person name="Kuees U."/>
            <person name="Kumar T.K.A."/>
            <person name="Kuo A."/>
            <person name="LaButti K."/>
            <person name="Larrondo L.F."/>
            <person name="Lindquist E."/>
            <person name="Ling A."/>
            <person name="Lombard V."/>
            <person name="Lucas S."/>
            <person name="Lundell T."/>
            <person name="Martin R."/>
            <person name="McLaughlin D.J."/>
            <person name="Morgenstern I."/>
            <person name="Morin E."/>
            <person name="Murat C."/>
            <person name="Nagy L.G."/>
            <person name="Nolan M."/>
            <person name="Ohm R.A."/>
            <person name="Patyshakuliyeva A."/>
            <person name="Rokas A."/>
            <person name="Ruiz-Duenas F.J."/>
            <person name="Sabat G."/>
            <person name="Salamov A."/>
            <person name="Samejima M."/>
            <person name="Schmutz J."/>
            <person name="Slot J.C."/>
            <person name="St John F."/>
            <person name="Stenlid J."/>
            <person name="Sun H."/>
            <person name="Sun S."/>
            <person name="Syed K."/>
            <person name="Tsang A."/>
            <person name="Wiebenga A."/>
            <person name="Young D."/>
            <person name="Pisabarro A."/>
            <person name="Eastwood D.C."/>
            <person name="Martin F."/>
            <person name="Cullen D."/>
            <person name="Grigoriev I.V."/>
            <person name="Hibbett D.S."/>
        </authorList>
    </citation>
    <scope>NUCLEOTIDE SEQUENCE [LARGE SCALE GENOMIC DNA]</scope>
    <source>
        <strain evidence="1 2">MD-104</strain>
    </source>
</reference>
<evidence type="ECO:0000313" key="2">
    <source>
        <dbReference type="Proteomes" id="UP000218811"/>
    </source>
</evidence>
<dbReference type="EMBL" id="KB468124">
    <property type="protein sequence ID" value="PCH41877.1"/>
    <property type="molecule type" value="Genomic_DNA"/>
</dbReference>
<protein>
    <submittedName>
        <fullName evidence="1">Uncharacterized protein</fullName>
    </submittedName>
</protein>
<name>A0A2H3K0C4_WOLCO</name>
<sequence>MRQDLIQPQYLDRNDTAQAVLCVKLSAHTFMRTIIHALRWKANCRERVCFACDNQVTKGSLSQEECRGRLDGVPRIRLCGTPGMTHQNCANRNNHVGLPGRMLRFPENESTMNFDTTLS</sequence>
<evidence type="ECO:0000313" key="1">
    <source>
        <dbReference type="EMBL" id="PCH41877.1"/>
    </source>
</evidence>
<accession>A0A2H3K0C4</accession>
<proteinExistence type="predicted"/>
<dbReference type="AlphaFoldDB" id="A0A2H3K0C4"/>
<organism evidence="1 2">
    <name type="scientific">Wolfiporia cocos (strain MD-104)</name>
    <name type="common">Brown rot fungus</name>
    <dbReference type="NCBI Taxonomy" id="742152"/>
    <lineage>
        <taxon>Eukaryota</taxon>
        <taxon>Fungi</taxon>
        <taxon>Dikarya</taxon>
        <taxon>Basidiomycota</taxon>
        <taxon>Agaricomycotina</taxon>
        <taxon>Agaricomycetes</taxon>
        <taxon>Polyporales</taxon>
        <taxon>Phaeolaceae</taxon>
        <taxon>Wolfiporia</taxon>
    </lineage>
</organism>
<gene>
    <name evidence="1" type="ORF">WOLCODRAFT_25016</name>
</gene>
<keyword evidence="2" id="KW-1185">Reference proteome</keyword>